<dbReference type="Proteomes" id="UP000219338">
    <property type="component" value="Unassembled WGS sequence"/>
</dbReference>
<name>A0A284R3Q7_ARMOS</name>
<dbReference type="OrthoDB" id="2856606at2759"/>
<dbReference type="Gene3D" id="3.40.50.1460">
    <property type="match status" value="1"/>
</dbReference>
<dbReference type="GO" id="GO:0006508">
    <property type="term" value="P:proteolysis"/>
    <property type="evidence" value="ECO:0007669"/>
    <property type="project" value="InterPro"/>
</dbReference>
<evidence type="ECO:0000313" key="4">
    <source>
        <dbReference type="Proteomes" id="UP000219338"/>
    </source>
</evidence>
<dbReference type="Pfam" id="PF00656">
    <property type="entry name" value="Peptidase_C14"/>
    <property type="match status" value="1"/>
</dbReference>
<dbReference type="AlphaFoldDB" id="A0A284R3Q7"/>
<dbReference type="GO" id="GO:0004197">
    <property type="term" value="F:cysteine-type endopeptidase activity"/>
    <property type="evidence" value="ECO:0007669"/>
    <property type="project" value="InterPro"/>
</dbReference>
<sequence>MTIQPQYMSSLTALSTIHSYGFNESFVDGKWRSFGVLTSILTINHWQENPLEVLLKRLEADEADVLAKQCGMAEGLESVEVLDAVRSQALQMEEDAKVLRSKIARIENGTLRSELTAFARPPRAIDDSRFWAVLIGIDGYSTNPLRGCVADALEMNDYLLNDLGVPKDRIQLLLGPSGKHCDHCLPVEYSNPTRANIINTLCDLITNPKIKKDDNIIIYFAGHGSCYDYPDCPYPTSFKYGDSETPLRDLRMIRSLCPIDRDAWRNPTNDERTPDISNREINAILSQVCVEKGHHITFIQDAGNGLTIEYQTSEMRNVHALHPVDFIRMLKAADDTIRRLPAFRETSSLWVQDWKQGSASHVVLAATESGRYTYERQFGDAGFRGVFTHSLVRMLKSDELRKRPTFRDLISCLPRTVQTEASVSGDHKNAPLWYQT</sequence>
<keyword evidence="4" id="KW-1185">Reference proteome</keyword>
<dbReference type="InterPro" id="IPR050452">
    <property type="entry name" value="Metacaspase"/>
</dbReference>
<organism evidence="3 4">
    <name type="scientific">Armillaria ostoyae</name>
    <name type="common">Armillaria root rot fungus</name>
    <dbReference type="NCBI Taxonomy" id="47428"/>
    <lineage>
        <taxon>Eukaryota</taxon>
        <taxon>Fungi</taxon>
        <taxon>Dikarya</taxon>
        <taxon>Basidiomycota</taxon>
        <taxon>Agaricomycotina</taxon>
        <taxon>Agaricomycetes</taxon>
        <taxon>Agaricomycetidae</taxon>
        <taxon>Agaricales</taxon>
        <taxon>Marasmiineae</taxon>
        <taxon>Physalacriaceae</taxon>
        <taxon>Armillaria</taxon>
    </lineage>
</organism>
<dbReference type="InterPro" id="IPR011600">
    <property type="entry name" value="Pept_C14_caspase"/>
</dbReference>
<reference evidence="4" key="1">
    <citation type="journal article" date="2017" name="Nat. Ecol. Evol.">
        <title>Genome expansion and lineage-specific genetic innovations in the forest pathogenic fungi Armillaria.</title>
        <authorList>
            <person name="Sipos G."/>
            <person name="Prasanna A.N."/>
            <person name="Walter M.C."/>
            <person name="O'Connor E."/>
            <person name="Balint B."/>
            <person name="Krizsan K."/>
            <person name="Kiss B."/>
            <person name="Hess J."/>
            <person name="Varga T."/>
            <person name="Slot J."/>
            <person name="Riley R."/>
            <person name="Boka B."/>
            <person name="Rigling D."/>
            <person name="Barry K."/>
            <person name="Lee J."/>
            <person name="Mihaltcheva S."/>
            <person name="LaButti K."/>
            <person name="Lipzen A."/>
            <person name="Waldron R."/>
            <person name="Moloney N.M."/>
            <person name="Sperisen C."/>
            <person name="Kredics L."/>
            <person name="Vagvoelgyi C."/>
            <person name="Patrignani A."/>
            <person name="Fitzpatrick D."/>
            <person name="Nagy I."/>
            <person name="Doyle S."/>
            <person name="Anderson J.B."/>
            <person name="Grigoriev I.V."/>
            <person name="Gueldener U."/>
            <person name="Muensterkoetter M."/>
            <person name="Nagy L.G."/>
        </authorList>
    </citation>
    <scope>NUCLEOTIDE SEQUENCE [LARGE SCALE GENOMIC DNA]</scope>
    <source>
        <strain evidence="4">C18/9</strain>
    </source>
</reference>
<evidence type="ECO:0000259" key="2">
    <source>
        <dbReference type="Pfam" id="PF00656"/>
    </source>
</evidence>
<accession>A0A284R3Q7</accession>
<gene>
    <name evidence="3" type="ORF">ARMOST_06706</name>
</gene>
<proteinExistence type="inferred from homology"/>
<dbReference type="EMBL" id="FUEG01000004">
    <property type="protein sequence ID" value="SJL03352.1"/>
    <property type="molecule type" value="Genomic_DNA"/>
</dbReference>
<dbReference type="PANTHER" id="PTHR48104:SF30">
    <property type="entry name" value="METACASPASE-1"/>
    <property type="match status" value="1"/>
</dbReference>
<evidence type="ECO:0000256" key="1">
    <source>
        <dbReference type="ARBA" id="ARBA00009005"/>
    </source>
</evidence>
<dbReference type="STRING" id="47428.A0A284R3Q7"/>
<comment type="similarity">
    <text evidence="1">Belongs to the peptidase C14B family.</text>
</comment>
<dbReference type="PANTHER" id="PTHR48104">
    <property type="entry name" value="METACASPASE-4"/>
    <property type="match status" value="1"/>
</dbReference>
<protein>
    <recommendedName>
        <fullName evidence="2">Peptidase C14 caspase domain-containing protein</fullName>
    </recommendedName>
</protein>
<dbReference type="GO" id="GO:0005737">
    <property type="term" value="C:cytoplasm"/>
    <property type="evidence" value="ECO:0007669"/>
    <property type="project" value="TreeGrafter"/>
</dbReference>
<feature type="domain" description="Peptidase C14 caspase" evidence="2">
    <location>
        <begin position="131"/>
        <end position="434"/>
    </location>
</feature>
<evidence type="ECO:0000313" key="3">
    <source>
        <dbReference type="EMBL" id="SJL03352.1"/>
    </source>
</evidence>